<comment type="caution">
    <text evidence="3">The sequence shown here is derived from an EMBL/GenBank/DDBJ whole genome shotgun (WGS) entry which is preliminary data.</text>
</comment>
<dbReference type="Pfam" id="PF03625">
    <property type="entry name" value="DUF302"/>
    <property type="match status" value="1"/>
</dbReference>
<proteinExistence type="predicted"/>
<evidence type="ECO:0000313" key="3">
    <source>
        <dbReference type="EMBL" id="TCO71254.1"/>
    </source>
</evidence>
<reference evidence="3 4" key="1">
    <citation type="submission" date="2019-03" db="EMBL/GenBank/DDBJ databases">
        <title>Genomic Encyclopedia of Type Strains, Phase IV (KMG-IV): sequencing the most valuable type-strain genomes for metagenomic binning, comparative biology and taxonomic classification.</title>
        <authorList>
            <person name="Goeker M."/>
        </authorList>
    </citation>
    <scope>NUCLEOTIDE SEQUENCE [LARGE SCALE GENOMIC DNA]</scope>
    <source>
        <strain evidence="3 4">DSM 4868</strain>
    </source>
</reference>
<dbReference type="AlphaFoldDB" id="A0A4R2KE45"/>
<name>A0A4R2KE45_9RHOB</name>
<dbReference type="OrthoDB" id="9799367at2"/>
<dbReference type="EMBL" id="SLWW01000007">
    <property type="protein sequence ID" value="TCO71254.1"/>
    <property type="molecule type" value="Genomic_DNA"/>
</dbReference>
<feature type="chain" id="PRO_5020233008" evidence="1">
    <location>
        <begin position="24"/>
        <end position="153"/>
    </location>
</feature>
<feature type="domain" description="DUF302" evidence="2">
    <location>
        <begin position="57"/>
        <end position="119"/>
    </location>
</feature>
<gene>
    <name evidence="3" type="ORF">EV655_107147</name>
</gene>
<evidence type="ECO:0000313" key="4">
    <source>
        <dbReference type="Proteomes" id="UP000295142"/>
    </source>
</evidence>
<evidence type="ECO:0000256" key="1">
    <source>
        <dbReference type="SAM" id="SignalP"/>
    </source>
</evidence>
<evidence type="ECO:0000259" key="2">
    <source>
        <dbReference type="Pfam" id="PF03625"/>
    </source>
</evidence>
<dbReference type="InterPro" id="IPR005180">
    <property type="entry name" value="DUF302"/>
</dbReference>
<dbReference type="PANTHER" id="PTHR38342">
    <property type="entry name" value="SLR5037 PROTEIN"/>
    <property type="match status" value="1"/>
</dbReference>
<accession>A0A4R2KE45</accession>
<keyword evidence="4" id="KW-1185">Reference proteome</keyword>
<sequence>MRRFALALAAALVLPALPAAANADGVVRITSAFSVARTVDALEAVIGKAGATVFARINHGGGAAAAGIEMADSELVVFGNPRLGTPAMQADPLAGLFLPLRVLVYGDGQGQTWIAYEDPGAMLDDLNIPDDAPYLAQMRGALQNLTMAAAAGG</sequence>
<dbReference type="Gene3D" id="3.30.310.70">
    <property type="entry name" value="TT1751-like domain"/>
    <property type="match status" value="1"/>
</dbReference>
<dbReference type="RefSeq" id="WP_132544464.1">
    <property type="nucleotide sequence ID" value="NZ_SLWW01000007.1"/>
</dbReference>
<keyword evidence="1" id="KW-0732">Signal</keyword>
<organism evidence="3 4">
    <name type="scientific">Rhodovulum euryhalinum</name>
    <dbReference type="NCBI Taxonomy" id="35805"/>
    <lineage>
        <taxon>Bacteria</taxon>
        <taxon>Pseudomonadati</taxon>
        <taxon>Pseudomonadota</taxon>
        <taxon>Alphaproteobacteria</taxon>
        <taxon>Rhodobacterales</taxon>
        <taxon>Paracoccaceae</taxon>
        <taxon>Rhodovulum</taxon>
    </lineage>
</organism>
<dbReference type="SUPFAM" id="SSF103247">
    <property type="entry name" value="TT1751-like"/>
    <property type="match status" value="1"/>
</dbReference>
<dbReference type="CDD" id="cd14797">
    <property type="entry name" value="DUF302"/>
    <property type="match status" value="1"/>
</dbReference>
<protein>
    <submittedName>
        <fullName evidence="3">Uncharacterized protein (DUF302 family)</fullName>
    </submittedName>
</protein>
<dbReference type="PANTHER" id="PTHR38342:SF2">
    <property type="entry name" value="INNER MEMBRANE OR EXPORTED"/>
    <property type="match status" value="1"/>
</dbReference>
<feature type="signal peptide" evidence="1">
    <location>
        <begin position="1"/>
        <end position="23"/>
    </location>
</feature>
<dbReference type="Proteomes" id="UP000295142">
    <property type="component" value="Unassembled WGS sequence"/>
</dbReference>
<dbReference type="InterPro" id="IPR035923">
    <property type="entry name" value="TT1751-like_sf"/>
</dbReference>